<evidence type="ECO:0000256" key="2">
    <source>
        <dbReference type="SAM" id="Phobius"/>
    </source>
</evidence>
<feature type="transmembrane region" description="Helical" evidence="2">
    <location>
        <begin position="604"/>
        <end position="623"/>
    </location>
</feature>
<dbReference type="EMBL" id="CPXJ01000061">
    <property type="protein sequence ID" value="CNE48415.1"/>
    <property type="molecule type" value="Genomic_DNA"/>
</dbReference>
<proteinExistence type="predicted"/>
<keyword evidence="2" id="KW-0472">Membrane</keyword>
<feature type="compositionally biased region" description="Gly residues" evidence="1">
    <location>
        <begin position="158"/>
        <end position="173"/>
    </location>
</feature>
<feature type="region of interest" description="Disordered" evidence="1">
    <location>
        <begin position="694"/>
        <end position="713"/>
    </location>
</feature>
<feature type="region of interest" description="Disordered" evidence="1">
    <location>
        <begin position="140"/>
        <end position="184"/>
    </location>
</feature>
<comment type="caution">
    <text evidence="3">The sequence shown here is derived from an EMBL/GenBank/DDBJ whole genome shotgun (WGS) entry which is preliminary data.</text>
</comment>
<organism evidence="3 4">
    <name type="scientific">Yersinia enterocolitica</name>
    <dbReference type="NCBI Taxonomy" id="630"/>
    <lineage>
        <taxon>Bacteria</taxon>
        <taxon>Pseudomonadati</taxon>
        <taxon>Pseudomonadota</taxon>
        <taxon>Gammaproteobacteria</taxon>
        <taxon>Enterobacterales</taxon>
        <taxon>Yersiniaceae</taxon>
        <taxon>Yersinia</taxon>
    </lineage>
</organism>
<protein>
    <submittedName>
        <fullName evidence="3">Uncharacterized protein</fullName>
    </submittedName>
</protein>
<sequence>MDTQAYRVAVRLALDDQITRSLTQVSRDAIKLNEKFIQMAKNIKSITSSAKEAERAVSSMNKAMSNQFSSATRGANEYSTAMRNATDNAKRMNDTVRNAPRVSGSNLMPYLAVGAVAASASGGGGMRGYSGGGRSLGLPSPSGSGGFAGLNGWENGSPPGGWGGGGSGGGGGTPPNSRGGRFTNADGMTNLATGYLGFKMLDGFVDQAAKYQTVTEKFNQYGLGDVALKDAEKYAAATKITGSSNTDMLRYLTEAQGVFRESGASTLQEQLRGAKLAAPVMAKMNYAMTGLDEHAKAMTESKQMDMLRFVETAGGLKSPERFNSLMNASFKAIQSSGGNVDFSQYRQFMARAGTSAQNLSDKALFASLEPIIGEMKGSTAGFANRTLYSRLNGIIKLPNQVVHNLMTSGIWDESKVELNKMGGIKKFKGNPLVGADILSYEGASAFYEKVLLPSYKKRGLSPSEIQRENALIGGNTGGMMLNLIDKQLTLIHHSEQAFLKARGLDESANAVGGTYSGKMIDFNKKWENLQLAMGKDGGLLDTFTRGLEFLSTTLQKITDTAKKHPDVAKLVGQTALAVAGFAALSGGVWVLTHAAGALIGPLKLVGWGVNALLGVGVGTAGGLPALATALGGLPALITGILVAVTAYSAYEVYQWYKNGKTDDDFKAATAAASKGSSSFNVTNPNAADEYRRLINPTKYPSPPPKPASNNNQPVNLLMTHEGRKVIVATVMDGMGKEASKPPASTSAFDSSMLMVYPGQVSSLSAN</sequence>
<evidence type="ECO:0000256" key="1">
    <source>
        <dbReference type="SAM" id="MobiDB-lite"/>
    </source>
</evidence>
<gene>
    <name evidence="3" type="ORF">ERS137959_03899</name>
</gene>
<dbReference type="Proteomes" id="UP000041601">
    <property type="component" value="Unassembled WGS sequence"/>
</dbReference>
<keyword evidence="4" id="KW-1185">Reference proteome</keyword>
<evidence type="ECO:0000313" key="4">
    <source>
        <dbReference type="Proteomes" id="UP000041601"/>
    </source>
</evidence>
<reference evidence="3 4" key="1">
    <citation type="submission" date="2015-03" db="EMBL/GenBank/DDBJ databases">
        <authorList>
            <consortium name="Pathogen Informatics"/>
            <person name="Murphy D."/>
        </authorList>
    </citation>
    <scope>NUCLEOTIDE SEQUENCE [LARGE SCALE GENOMIC DNA]</scope>
    <source>
        <strain evidence="3 4">IP05342</strain>
    </source>
</reference>
<keyword evidence="2" id="KW-0812">Transmembrane</keyword>
<name>A0ABM9S967_YEREN</name>
<keyword evidence="2" id="KW-1133">Transmembrane helix</keyword>
<feature type="transmembrane region" description="Helical" evidence="2">
    <location>
        <begin position="629"/>
        <end position="650"/>
    </location>
</feature>
<dbReference type="RefSeq" id="WP_050156763.1">
    <property type="nucleotide sequence ID" value="NZ_CPXJ01000061.1"/>
</dbReference>
<accession>A0ABM9S967</accession>
<feature type="transmembrane region" description="Helical" evidence="2">
    <location>
        <begin position="570"/>
        <end position="592"/>
    </location>
</feature>
<evidence type="ECO:0000313" key="3">
    <source>
        <dbReference type="EMBL" id="CNE48415.1"/>
    </source>
</evidence>